<proteinExistence type="predicted"/>
<keyword evidence="5" id="KW-1185">Reference proteome</keyword>
<feature type="region of interest" description="Disordered" evidence="1">
    <location>
        <begin position="999"/>
        <end position="1018"/>
    </location>
</feature>
<feature type="region of interest" description="Disordered" evidence="1">
    <location>
        <begin position="1195"/>
        <end position="1308"/>
    </location>
</feature>
<feature type="compositionally biased region" description="Low complexity" evidence="1">
    <location>
        <begin position="540"/>
        <end position="567"/>
    </location>
</feature>
<keyword evidence="2" id="KW-0472">Membrane</keyword>
<comment type="caution">
    <text evidence="4">The sequence shown here is derived from an EMBL/GenBank/DDBJ whole genome shotgun (WGS) entry which is preliminary data.</text>
</comment>
<keyword evidence="2" id="KW-0812">Transmembrane</keyword>
<feature type="compositionally biased region" description="Pro residues" evidence="1">
    <location>
        <begin position="312"/>
        <end position="449"/>
    </location>
</feature>
<feature type="compositionally biased region" description="Low complexity" evidence="1">
    <location>
        <begin position="1195"/>
        <end position="1209"/>
    </location>
</feature>
<keyword evidence="3" id="KW-0732">Signal</keyword>
<feature type="region of interest" description="Disordered" evidence="1">
    <location>
        <begin position="311"/>
        <end position="616"/>
    </location>
</feature>
<protein>
    <submittedName>
        <fullName evidence="4">Uncharacterized protein</fullName>
    </submittedName>
</protein>
<dbReference type="Proteomes" id="UP000613740">
    <property type="component" value="Unassembled WGS sequence"/>
</dbReference>
<feature type="compositionally biased region" description="Low complexity" evidence="1">
    <location>
        <begin position="577"/>
        <end position="616"/>
    </location>
</feature>
<gene>
    <name evidence="4" type="ORF">HYH02_015165</name>
</gene>
<evidence type="ECO:0000256" key="2">
    <source>
        <dbReference type="SAM" id="Phobius"/>
    </source>
</evidence>
<feature type="compositionally biased region" description="Low complexity" evidence="1">
    <location>
        <begin position="1216"/>
        <end position="1233"/>
    </location>
</feature>
<feature type="compositionally biased region" description="Low complexity" evidence="1">
    <location>
        <begin position="1101"/>
        <end position="1119"/>
    </location>
</feature>
<evidence type="ECO:0000313" key="5">
    <source>
        <dbReference type="Proteomes" id="UP000613740"/>
    </source>
</evidence>
<feature type="compositionally biased region" description="Low complexity" evidence="1">
    <location>
        <begin position="450"/>
        <end position="473"/>
    </location>
</feature>
<feature type="compositionally biased region" description="Low complexity" evidence="1">
    <location>
        <begin position="1081"/>
        <end position="1092"/>
    </location>
</feature>
<organism evidence="4 5">
    <name type="scientific">Chlamydomonas schloesseri</name>
    <dbReference type="NCBI Taxonomy" id="2026947"/>
    <lineage>
        <taxon>Eukaryota</taxon>
        <taxon>Viridiplantae</taxon>
        <taxon>Chlorophyta</taxon>
        <taxon>core chlorophytes</taxon>
        <taxon>Chlorophyceae</taxon>
        <taxon>CS clade</taxon>
        <taxon>Chlamydomonadales</taxon>
        <taxon>Chlamydomonadaceae</taxon>
        <taxon>Chlamydomonas</taxon>
    </lineage>
</organism>
<feature type="region of interest" description="Disordered" evidence="1">
    <location>
        <begin position="1081"/>
        <end position="1119"/>
    </location>
</feature>
<reference evidence="4" key="1">
    <citation type="journal article" date="2020" name="bioRxiv">
        <title>Comparative genomics of Chlamydomonas.</title>
        <authorList>
            <person name="Craig R.J."/>
            <person name="Hasan A.R."/>
            <person name="Ness R.W."/>
            <person name="Keightley P.D."/>
        </authorList>
    </citation>
    <scope>NUCLEOTIDE SEQUENCE</scope>
    <source>
        <strain evidence="4">CCAP 11/173</strain>
    </source>
</reference>
<dbReference type="EMBL" id="JAEHOD010000123">
    <property type="protein sequence ID" value="KAG2424493.1"/>
    <property type="molecule type" value="Genomic_DNA"/>
</dbReference>
<keyword evidence="2" id="KW-1133">Transmembrane helix</keyword>
<evidence type="ECO:0000313" key="4">
    <source>
        <dbReference type="EMBL" id="KAG2424493.1"/>
    </source>
</evidence>
<feature type="transmembrane region" description="Helical" evidence="2">
    <location>
        <begin position="1025"/>
        <end position="1048"/>
    </location>
</feature>
<sequence>MLFIALLGALALQAVQCESRASVGGRRKAVEVQLPAALQPDTAFFDAAAAGSVTAFSGGVQLWQDADMSRGFNLLVFNGSARLEPQPAGSSTSGPAIYFNGRTFAGLASDLPFTWSSDPAAPFTTLWIGRLADGVDSSVEQWLLGVGMGLGLGGSGDSGPMGEAYYSDGSDGGGMAMSTSRVVTRTAAEGYGIRETSVATALRPPLGQWSMEVLVRNAGATSASYYRCSQTSCLAAVGSVAGAGTRQLASAPRRVGPEAFSVGGDFFYTAGTSPKYMTGHVAVVGLYSRALSQTEVAQLAAVYRPRFGLSELPPPPPPSPAPPSPMPPSPKPPSPSPPSPLPPSPPPPSPQPPLPPPPSPLPPSPVPPSPQPPAPPPPSPPPPSPAPPSPNPPSPVPPLPPPPSPPPPSPAPPAPSAPAMSPPVTPQPPPPLVTSQPSPQPPPPAPPRSNPTTTSQALPPTASAPSDPVVSVASPPPPSPLPPSTPRPTLAAGATATTSPAPSPVTTGSSLDPQLPTPALPAPIATQPAVEIEPSPQPPAVAQSPSQASPIAESRSPLPSSDATPDTSPSPSPSPVPAATASPSPRTTPASGPSPTTIAPSPSSSSSPSPTMASPLLSSVPAELLSPSASASAATLEVSWDYVVPDPTGASSTATGTGSSTGSALKTSASYSLSTTSDPDGSSGLPGSGVAGRSALLAEQFSGAAGVRVRSVVLLVPALRLPAAVTCNTQLGFGLRSALLAAVQQATGLEAGGSEGGPRGGVDVSVSCSSTGGASAKLVSTSSSSSSSSTATGLHHRRLLRLLQQAGTTGTGTSATGCEGAAAGTTALSVTLRLLSGVAGGSSDLGGSGSVSGADLSQLVYGTLRTWRDGGNGTDGSTVPAALQQLCVPAPGSYSVRAEVRVTYAAYLSAQGRAVYSSACTGATSSPTTTTSLPTDKAAALGLSGATSCVVLDADGSLVGAGSAAGGAPGQTLLGSTDSGALATAGAAASSQPAGAAASAQAGHGAAEGSGGQGGSAGGSNAGAIAGGVIGALLGVAVVVAVAVLVVLRKRKASEAAVTDIMMSHNPLAPAAKDLGVMLPQEEQAQQQQQEPVEPPLKTMASAPTPAPAGTSPPLSPSSSLAAQVRKLLMVLHRSGSQLAEARSSQYRVHPQGAAVAAGPGLVGAPGSGALPMSTSLQGPLGSLRLDEAWSQAAFPAPASPSQSGASEAVSPSHQPRLSASGSPPSGGLNSSLRRSRRVLSPDAAAVGEDLLPPAPLAPYMSGEAGAASRRRPSRVCEEGDEGDLQQHQQWEEQEEEMQGPLKTGTRSARVTAEDVARLDGLRAAAAGVWKGAAEEALLSPGLPNAGGPSGGGSTEEGDAAAALPLEASVPASADAGAAAAAGVLPSARTWRRTDSINLLAVPPSGSSSLRF</sequence>
<accession>A0A835SC07</accession>
<feature type="signal peptide" evidence="3">
    <location>
        <begin position="1"/>
        <end position="17"/>
    </location>
</feature>
<feature type="compositionally biased region" description="Gly residues" evidence="1">
    <location>
        <begin position="1006"/>
        <end position="1018"/>
    </location>
</feature>
<evidence type="ECO:0000256" key="1">
    <source>
        <dbReference type="SAM" id="MobiDB-lite"/>
    </source>
</evidence>
<feature type="chain" id="PRO_5032783438" evidence="3">
    <location>
        <begin position="18"/>
        <end position="1412"/>
    </location>
</feature>
<dbReference type="OrthoDB" id="551634at2759"/>
<name>A0A835SC07_9CHLO</name>
<feature type="compositionally biased region" description="Pro residues" evidence="1">
    <location>
        <begin position="474"/>
        <end position="486"/>
    </location>
</feature>
<feature type="compositionally biased region" description="Low complexity" evidence="1">
    <location>
        <begin position="487"/>
        <end position="514"/>
    </location>
</feature>
<evidence type="ECO:0000256" key="3">
    <source>
        <dbReference type="SAM" id="SignalP"/>
    </source>
</evidence>